<protein>
    <submittedName>
        <fullName evidence="1">Uncharacterized protein</fullName>
    </submittedName>
</protein>
<sequence>MPVPWRTAGVDDDTKLARKQALARSRDKDSCFFH</sequence>
<evidence type="ECO:0000313" key="1">
    <source>
        <dbReference type="EMBL" id="KGO69312.1"/>
    </source>
</evidence>
<comment type="caution">
    <text evidence="1">The sequence shown here is derived from an EMBL/GenBank/DDBJ whole genome shotgun (WGS) entry which is preliminary data.</text>
</comment>
<organism evidence="1 2">
    <name type="scientific">Penicillium italicum</name>
    <name type="common">Blue mold</name>
    <dbReference type="NCBI Taxonomy" id="40296"/>
    <lineage>
        <taxon>Eukaryota</taxon>
        <taxon>Fungi</taxon>
        <taxon>Dikarya</taxon>
        <taxon>Ascomycota</taxon>
        <taxon>Pezizomycotina</taxon>
        <taxon>Eurotiomycetes</taxon>
        <taxon>Eurotiomycetidae</taxon>
        <taxon>Eurotiales</taxon>
        <taxon>Aspergillaceae</taxon>
        <taxon>Penicillium</taxon>
    </lineage>
</organism>
<reference evidence="1 2" key="1">
    <citation type="journal article" date="2015" name="Mol. Plant Microbe Interact.">
        <title>Genome, transcriptome, and functional analyses of Penicillium expansum provide new insights into secondary metabolism and pathogenicity.</title>
        <authorList>
            <person name="Ballester A.R."/>
            <person name="Marcet-Houben M."/>
            <person name="Levin E."/>
            <person name="Sela N."/>
            <person name="Selma-Lazaro C."/>
            <person name="Carmona L."/>
            <person name="Wisniewski M."/>
            <person name="Droby S."/>
            <person name="Gonzalez-Candelas L."/>
            <person name="Gabaldon T."/>
        </authorList>
    </citation>
    <scope>NUCLEOTIDE SEQUENCE [LARGE SCALE GENOMIC DNA]</scope>
    <source>
        <strain evidence="1 2">PHI-1</strain>
    </source>
</reference>
<accession>A0A0A2KN97</accession>
<evidence type="ECO:0000313" key="2">
    <source>
        <dbReference type="Proteomes" id="UP000030104"/>
    </source>
</evidence>
<proteinExistence type="predicted"/>
<dbReference type="Proteomes" id="UP000030104">
    <property type="component" value="Unassembled WGS sequence"/>
</dbReference>
<dbReference type="EMBL" id="JQGA01001154">
    <property type="protein sequence ID" value="KGO69312.1"/>
    <property type="molecule type" value="Genomic_DNA"/>
</dbReference>
<dbReference type="AlphaFoldDB" id="A0A0A2KN97"/>
<gene>
    <name evidence="1" type="ORF">PITC_094650</name>
</gene>
<dbReference type="HOGENOM" id="CLU_3377298_0_0_1"/>
<keyword evidence="2" id="KW-1185">Reference proteome</keyword>
<name>A0A0A2KN97_PENIT</name>